<comment type="cofactor">
    <cofactor evidence="1">
        <name>Mo-molybdopterin</name>
        <dbReference type="ChEBI" id="CHEBI:71302"/>
    </cofactor>
</comment>
<feature type="domain" description="Moybdenum cofactor oxidoreductase dimerisation" evidence="7">
    <location>
        <begin position="310"/>
        <end position="441"/>
    </location>
</feature>
<dbReference type="InterPro" id="IPR036374">
    <property type="entry name" value="OxRdtase_Mopterin-bd_sf"/>
</dbReference>
<dbReference type="Gene3D" id="2.60.40.650">
    <property type="match status" value="1"/>
</dbReference>
<dbReference type="KEGG" id="pbl:PAAG_07811"/>
<dbReference type="HOGENOM" id="CLU_003827_5_2_1"/>
<keyword evidence="4" id="KW-0560">Oxidoreductase</keyword>
<feature type="compositionally biased region" description="Basic and acidic residues" evidence="5">
    <location>
        <begin position="141"/>
        <end position="156"/>
    </location>
</feature>
<dbReference type="VEuPathDB" id="FungiDB:PAAG_07811"/>
<name>C1HA82_PARBA</name>
<dbReference type="PRINTS" id="PR00407">
    <property type="entry name" value="EUMOPTERIN"/>
</dbReference>
<dbReference type="Proteomes" id="UP000002059">
    <property type="component" value="Partially assembled WGS sequence"/>
</dbReference>
<dbReference type="GeneID" id="9093736"/>
<feature type="domain" description="Oxidoreductase molybdopterin-binding" evidence="6">
    <location>
        <begin position="44"/>
        <end position="140"/>
    </location>
</feature>
<dbReference type="SUPFAM" id="SSF56524">
    <property type="entry name" value="Oxidoreductase molybdopterin-binding domain"/>
    <property type="match status" value="2"/>
</dbReference>
<evidence type="ECO:0000256" key="5">
    <source>
        <dbReference type="SAM" id="MobiDB-lite"/>
    </source>
</evidence>
<protein>
    <submittedName>
        <fullName evidence="8">Sulfite oxidase</fullName>
    </submittedName>
</protein>
<reference evidence="8 9" key="1">
    <citation type="journal article" date="2011" name="PLoS Genet.">
        <title>Comparative genomic analysis of human fungal pathogens causing paracoccidioidomycosis.</title>
        <authorList>
            <person name="Desjardins C.A."/>
            <person name="Champion M.D."/>
            <person name="Holder J.W."/>
            <person name="Muszewska A."/>
            <person name="Goldberg J."/>
            <person name="Bailao A.M."/>
            <person name="Brigido M.M."/>
            <person name="Ferreira M.E."/>
            <person name="Garcia A.M."/>
            <person name="Grynberg M."/>
            <person name="Gujja S."/>
            <person name="Heiman D.I."/>
            <person name="Henn M.R."/>
            <person name="Kodira C.D."/>
            <person name="Leon-Narvaez H."/>
            <person name="Longo L.V."/>
            <person name="Ma L.J."/>
            <person name="Malavazi I."/>
            <person name="Matsuo A.L."/>
            <person name="Morais F.V."/>
            <person name="Pereira M."/>
            <person name="Rodriguez-Brito S."/>
            <person name="Sakthikumar S."/>
            <person name="Salem-Izacc S.M."/>
            <person name="Sykes S.M."/>
            <person name="Teixeira M.M."/>
            <person name="Vallejo M.C."/>
            <person name="Walter M.E."/>
            <person name="Yandava C."/>
            <person name="Young S."/>
            <person name="Zeng Q."/>
            <person name="Zucker J."/>
            <person name="Felipe M.S."/>
            <person name="Goldman G.H."/>
            <person name="Haas B.J."/>
            <person name="McEwen J.G."/>
            <person name="Nino-Vega G."/>
            <person name="Puccia R."/>
            <person name="San-Blas G."/>
            <person name="Soares C.M."/>
            <person name="Birren B.W."/>
            <person name="Cuomo C.A."/>
        </authorList>
    </citation>
    <scope>NUCLEOTIDE SEQUENCE [LARGE SCALE GENOMIC DNA]</scope>
    <source>
        <strain evidence="9">ATCC MYA-826 / Pb01</strain>
    </source>
</reference>
<evidence type="ECO:0000256" key="3">
    <source>
        <dbReference type="ARBA" id="ARBA00022723"/>
    </source>
</evidence>
<dbReference type="GO" id="GO:0008482">
    <property type="term" value="F:sulfite oxidase activity"/>
    <property type="evidence" value="ECO:0007669"/>
    <property type="project" value="TreeGrafter"/>
</dbReference>
<dbReference type="InterPro" id="IPR000572">
    <property type="entry name" value="OxRdtase_Mopterin-bd_dom"/>
</dbReference>
<keyword evidence="3" id="KW-0479">Metal-binding</keyword>
<feature type="domain" description="Oxidoreductase molybdopterin-binding" evidence="6">
    <location>
        <begin position="196"/>
        <end position="283"/>
    </location>
</feature>
<evidence type="ECO:0000313" key="9">
    <source>
        <dbReference type="Proteomes" id="UP000002059"/>
    </source>
</evidence>
<proteinExistence type="predicted"/>
<dbReference type="STRING" id="502779.C1HA82"/>
<dbReference type="InterPro" id="IPR008335">
    <property type="entry name" value="Mopterin_OxRdtase_euk"/>
</dbReference>
<keyword evidence="2" id="KW-0500">Molybdenum</keyword>
<dbReference type="Gene3D" id="3.90.420.10">
    <property type="entry name" value="Oxidoreductase, molybdopterin-binding domain"/>
    <property type="match status" value="1"/>
</dbReference>
<evidence type="ECO:0000256" key="2">
    <source>
        <dbReference type="ARBA" id="ARBA00022505"/>
    </source>
</evidence>
<dbReference type="InterPro" id="IPR014756">
    <property type="entry name" value="Ig_E-set"/>
</dbReference>
<organism evidence="8 9">
    <name type="scientific">Paracoccidioides lutzii (strain ATCC MYA-826 / Pb01)</name>
    <name type="common">Paracoccidioides brasiliensis</name>
    <dbReference type="NCBI Taxonomy" id="502779"/>
    <lineage>
        <taxon>Eukaryota</taxon>
        <taxon>Fungi</taxon>
        <taxon>Dikarya</taxon>
        <taxon>Ascomycota</taxon>
        <taxon>Pezizomycotina</taxon>
        <taxon>Eurotiomycetes</taxon>
        <taxon>Eurotiomycetidae</taxon>
        <taxon>Onygenales</taxon>
        <taxon>Ajellomycetaceae</taxon>
        <taxon>Paracoccidioides</taxon>
    </lineage>
</organism>
<gene>
    <name evidence="8" type="ORF">PAAG_07811</name>
</gene>
<evidence type="ECO:0000313" key="8">
    <source>
        <dbReference type="EMBL" id="EEH37255.2"/>
    </source>
</evidence>
<dbReference type="OMA" id="MSHGYRI"/>
<feature type="region of interest" description="Disordered" evidence="5">
    <location>
        <begin position="140"/>
        <end position="190"/>
    </location>
</feature>
<dbReference type="Pfam" id="PF00174">
    <property type="entry name" value="Oxidored_molyb"/>
    <property type="match status" value="2"/>
</dbReference>
<dbReference type="GO" id="GO:0043546">
    <property type="term" value="F:molybdopterin cofactor binding"/>
    <property type="evidence" value="ECO:0007669"/>
    <property type="project" value="TreeGrafter"/>
</dbReference>
<sequence>MPASPELRDLCLSDEFNYKLTSIAPPPPPVRFLTPAPDAYNRNHSAIPDLDPGTHTVSITGDVASPLRLSVDQLRHEFPQHEVLSALQCAGNRRHTMRTKLKEVVGLDWMDGAVMNCTWSGPRLRDVLIKAGVKGYSNDTEMVKDQDRKENKETANEKSNTIANGLQNSKNNNNNNNNRNDGSRAANTNNDTAGEAEQAEMHVHFNCSLLPCEDDSYYGASIELWRAMEFDREVIIALDMNGKPLLPEYGYPVRIVVPGVAGARWVKWLDTISVHPHESPSFYQQHDYKILPPEALTWEIAEQYWAKVPSMQSMPINSVVAVPNDDETVTLPASGKIEVKGFAVPEGAEGPVTRVEVSADGGKTWVDAELDYGEDGDGNGDSNDMKMKWQKSKWSWVLWRAEVEVTRGKNKTIYSRATDAGGNTQQEMSPWNLRGVGYNGYGASWNVSVV</sequence>
<keyword evidence="9" id="KW-1185">Reference proteome</keyword>
<dbReference type="Pfam" id="PF03404">
    <property type="entry name" value="Mo-co_dimer"/>
    <property type="match status" value="1"/>
</dbReference>
<dbReference type="EMBL" id="KN294016">
    <property type="protein sequence ID" value="EEH37255.2"/>
    <property type="molecule type" value="Genomic_DNA"/>
</dbReference>
<dbReference type="eggNOG" id="KOG0535">
    <property type="taxonomic scope" value="Eukaryota"/>
</dbReference>
<dbReference type="SUPFAM" id="SSF81296">
    <property type="entry name" value="E set domains"/>
    <property type="match status" value="1"/>
</dbReference>
<evidence type="ECO:0000256" key="1">
    <source>
        <dbReference type="ARBA" id="ARBA00001924"/>
    </source>
</evidence>
<dbReference type="GO" id="GO:0005739">
    <property type="term" value="C:mitochondrion"/>
    <property type="evidence" value="ECO:0007669"/>
    <property type="project" value="TreeGrafter"/>
</dbReference>
<evidence type="ECO:0000256" key="4">
    <source>
        <dbReference type="ARBA" id="ARBA00023002"/>
    </source>
</evidence>
<dbReference type="PANTHER" id="PTHR19372:SF7">
    <property type="entry name" value="SULFITE OXIDASE, MITOCHONDRIAL"/>
    <property type="match status" value="1"/>
</dbReference>
<accession>C1HA82</accession>
<dbReference type="AlphaFoldDB" id="C1HA82"/>
<evidence type="ECO:0000259" key="7">
    <source>
        <dbReference type="Pfam" id="PF03404"/>
    </source>
</evidence>
<dbReference type="RefSeq" id="XP_015700734.1">
    <property type="nucleotide sequence ID" value="XM_015846340.1"/>
</dbReference>
<evidence type="ECO:0000259" key="6">
    <source>
        <dbReference type="Pfam" id="PF00174"/>
    </source>
</evidence>
<dbReference type="GO" id="GO:0006790">
    <property type="term" value="P:sulfur compound metabolic process"/>
    <property type="evidence" value="ECO:0007669"/>
    <property type="project" value="TreeGrafter"/>
</dbReference>
<dbReference type="OrthoDB" id="432685at2759"/>
<dbReference type="InterPro" id="IPR005066">
    <property type="entry name" value="MoCF_OxRdtse_dimer"/>
</dbReference>
<feature type="compositionally biased region" description="Low complexity" evidence="5">
    <location>
        <begin position="164"/>
        <end position="180"/>
    </location>
</feature>
<dbReference type="PANTHER" id="PTHR19372">
    <property type="entry name" value="SULFITE REDUCTASE"/>
    <property type="match status" value="1"/>
</dbReference>
<dbReference type="GO" id="GO:0030151">
    <property type="term" value="F:molybdenum ion binding"/>
    <property type="evidence" value="ECO:0007669"/>
    <property type="project" value="InterPro"/>
</dbReference>
<dbReference type="GO" id="GO:0020037">
    <property type="term" value="F:heme binding"/>
    <property type="evidence" value="ECO:0007669"/>
    <property type="project" value="TreeGrafter"/>
</dbReference>